<evidence type="ECO:0008006" key="4">
    <source>
        <dbReference type="Google" id="ProtNLM"/>
    </source>
</evidence>
<evidence type="ECO:0000313" key="3">
    <source>
        <dbReference type="Proteomes" id="UP000800039"/>
    </source>
</evidence>
<evidence type="ECO:0000256" key="1">
    <source>
        <dbReference type="SAM" id="MobiDB-lite"/>
    </source>
</evidence>
<dbReference type="GeneID" id="63852747"/>
<comment type="caution">
    <text evidence="2">The sequence shown here is derived from an EMBL/GenBank/DDBJ whole genome shotgun (WGS) entry which is preliminary data.</text>
</comment>
<proteinExistence type="predicted"/>
<dbReference type="OrthoDB" id="5396104at2759"/>
<feature type="region of interest" description="Disordered" evidence="1">
    <location>
        <begin position="354"/>
        <end position="376"/>
    </location>
</feature>
<sequence length="389" mass="42084">MTMPKSRNPNALRVTPAPFKPSFLSIPPSPCSPRTPLTPPPAPFPPRKAAQILGIYPLPASTAPPSPLSWIWTCHQCHRDYHLGATRRCLDDGHEFCSGTTTVKLWRKTSNTRRVRKHRACSSEFDYQGWKTWGRWRRSGVSSSSTRESRATQSTLLADDNGGGALNKKKKDCWNTCDYPSECRWGKKFGIHTPVDAHLASFEINVGVDAGVQSMHLSSGDIVDGSQGKTSEEAEKDGFWSGLLASTERRKNGSSSASSPLAMAVAEDEDGLHDWRGENTLPASLLRDGDGDVVMTGSTIDPSLLTKNVEYPPSMDFASSLSIPSSSATSSSTTSSAVAVASAAVDSFKALLGRKKGRRTRSSRSSSNICTSQSQSQHTTLLHCTPTIN</sequence>
<protein>
    <recommendedName>
        <fullName evidence="4">REJ domain-containing protein</fullName>
    </recommendedName>
</protein>
<reference evidence="2" key="1">
    <citation type="submission" date="2020-01" db="EMBL/GenBank/DDBJ databases">
        <authorList>
            <consortium name="DOE Joint Genome Institute"/>
            <person name="Haridas S."/>
            <person name="Albert R."/>
            <person name="Binder M."/>
            <person name="Bloem J."/>
            <person name="Labutti K."/>
            <person name="Salamov A."/>
            <person name="Andreopoulos B."/>
            <person name="Baker S.E."/>
            <person name="Barry K."/>
            <person name="Bills G."/>
            <person name="Bluhm B.H."/>
            <person name="Cannon C."/>
            <person name="Castanera R."/>
            <person name="Culley D.E."/>
            <person name="Daum C."/>
            <person name="Ezra D."/>
            <person name="Gonzalez J.B."/>
            <person name="Henrissat B."/>
            <person name="Kuo A."/>
            <person name="Liang C."/>
            <person name="Lipzen A."/>
            <person name="Lutzoni F."/>
            <person name="Magnuson J."/>
            <person name="Mondo S."/>
            <person name="Nolan M."/>
            <person name="Ohm R."/>
            <person name="Pangilinan J."/>
            <person name="Park H.-J."/>
            <person name="Ramirez L."/>
            <person name="Alfaro M."/>
            <person name="Sun H."/>
            <person name="Tritt A."/>
            <person name="Yoshinaga Y."/>
            <person name="Zwiers L.-H."/>
            <person name="Turgeon B.G."/>
            <person name="Goodwin S.B."/>
            <person name="Spatafora J.W."/>
            <person name="Crous P.W."/>
            <person name="Grigoriev I.V."/>
        </authorList>
    </citation>
    <scope>NUCLEOTIDE SEQUENCE</scope>
    <source>
        <strain evidence="2">CBS 394.84</strain>
    </source>
</reference>
<evidence type="ECO:0000313" key="2">
    <source>
        <dbReference type="EMBL" id="KAF1848222.1"/>
    </source>
</evidence>
<keyword evidence="3" id="KW-1185">Reference proteome</keyword>
<dbReference type="RefSeq" id="XP_040790785.1">
    <property type="nucleotide sequence ID" value="XM_040935496.1"/>
</dbReference>
<dbReference type="Proteomes" id="UP000800039">
    <property type="component" value="Unassembled WGS sequence"/>
</dbReference>
<accession>A0A9P4GM81</accession>
<organism evidence="2 3">
    <name type="scientific">Cucurbitaria berberidis CBS 394.84</name>
    <dbReference type="NCBI Taxonomy" id="1168544"/>
    <lineage>
        <taxon>Eukaryota</taxon>
        <taxon>Fungi</taxon>
        <taxon>Dikarya</taxon>
        <taxon>Ascomycota</taxon>
        <taxon>Pezizomycotina</taxon>
        <taxon>Dothideomycetes</taxon>
        <taxon>Pleosporomycetidae</taxon>
        <taxon>Pleosporales</taxon>
        <taxon>Pleosporineae</taxon>
        <taxon>Cucurbitariaceae</taxon>
        <taxon>Cucurbitaria</taxon>
    </lineage>
</organism>
<feature type="region of interest" description="Disordered" evidence="1">
    <location>
        <begin position="1"/>
        <end position="21"/>
    </location>
</feature>
<dbReference type="EMBL" id="ML976615">
    <property type="protein sequence ID" value="KAF1848222.1"/>
    <property type="molecule type" value="Genomic_DNA"/>
</dbReference>
<feature type="compositionally biased region" description="Low complexity" evidence="1">
    <location>
        <begin position="363"/>
        <end position="376"/>
    </location>
</feature>
<gene>
    <name evidence="2" type="ORF">K460DRAFT_384388</name>
</gene>
<name>A0A9P4GM81_9PLEO</name>
<dbReference type="AlphaFoldDB" id="A0A9P4GM81"/>